<evidence type="ECO:0000256" key="2">
    <source>
        <dbReference type="SAM" id="Phobius"/>
    </source>
</evidence>
<feature type="signal peptide" evidence="3">
    <location>
        <begin position="1"/>
        <end position="16"/>
    </location>
</feature>
<gene>
    <name evidence="4" type="ORF">KOI35_22770</name>
</gene>
<evidence type="ECO:0000313" key="4">
    <source>
        <dbReference type="EMBL" id="MBU2666330.1"/>
    </source>
</evidence>
<sequence length="309" mass="31505">MTAVLMTLAASGVLLSAALGGNSTEMARMSLAGSAGSAGSEGTPAMFSARQLVPGHAVSNCLPIVNGNTADRGPVRLTAADLTGPLVAGLHIRVELGTGGAFGNCTGFTGTTVFDGPLTGLAASGVSTGWVPAARETRTYRLTVEVADDNALQHSRATGTLTWLRTPGTAIPSTPSTPATPDTSGTPATTDPRINADGQTQASVRRTNAPFFDAASTGNAPQPNAARSGGPAGGSAVPAPTGWHAAAKTAADTIDVAMKLVGATARHPWYVLSSLAVMWLFLFAADRSEKRDPKRAYLRFPPDPEDGRK</sequence>
<keyword evidence="2" id="KW-0812">Transmembrane</keyword>
<feature type="compositionally biased region" description="Polar residues" evidence="1">
    <location>
        <begin position="197"/>
        <end position="206"/>
    </location>
</feature>
<feature type="compositionally biased region" description="Low complexity" evidence="1">
    <location>
        <begin position="166"/>
        <end position="192"/>
    </location>
</feature>
<proteinExistence type="predicted"/>
<protein>
    <submittedName>
        <fullName evidence="4">Uncharacterized protein</fullName>
    </submittedName>
</protein>
<evidence type="ECO:0000256" key="3">
    <source>
        <dbReference type="SAM" id="SignalP"/>
    </source>
</evidence>
<evidence type="ECO:0000256" key="1">
    <source>
        <dbReference type="SAM" id="MobiDB-lite"/>
    </source>
</evidence>
<organism evidence="4 5">
    <name type="scientific">Paractinoplanes bogorensis</name>
    <dbReference type="NCBI Taxonomy" id="1610840"/>
    <lineage>
        <taxon>Bacteria</taxon>
        <taxon>Bacillati</taxon>
        <taxon>Actinomycetota</taxon>
        <taxon>Actinomycetes</taxon>
        <taxon>Micromonosporales</taxon>
        <taxon>Micromonosporaceae</taxon>
        <taxon>Paractinoplanes</taxon>
    </lineage>
</organism>
<comment type="caution">
    <text evidence="4">The sequence shown here is derived from an EMBL/GenBank/DDBJ whole genome shotgun (WGS) entry which is preliminary data.</text>
</comment>
<reference evidence="4 5" key="1">
    <citation type="submission" date="2021-06" db="EMBL/GenBank/DDBJ databases">
        <title>Actinoplanes lichenicola sp. nov., and Actinoplanes ovalisporus sp. nov., isolated from lichen in Thailand.</title>
        <authorList>
            <person name="Saeng-In P."/>
            <person name="Kanchanasin P."/>
            <person name="Yuki M."/>
            <person name="Kudo T."/>
            <person name="Ohkuma M."/>
            <person name="Phongsopitanun W."/>
            <person name="Tanasupawat S."/>
        </authorList>
    </citation>
    <scope>NUCLEOTIDE SEQUENCE [LARGE SCALE GENOMIC DNA]</scope>
    <source>
        <strain evidence="4 5">NBRC 110975</strain>
    </source>
</reference>
<feature type="region of interest" description="Disordered" evidence="1">
    <location>
        <begin position="158"/>
        <end position="241"/>
    </location>
</feature>
<feature type="region of interest" description="Disordered" evidence="1">
    <location>
        <begin position="290"/>
        <end position="309"/>
    </location>
</feature>
<dbReference type="RefSeq" id="WP_215789751.1">
    <property type="nucleotide sequence ID" value="NZ_JAHKKG010000007.1"/>
</dbReference>
<accession>A0ABS5YW39</accession>
<keyword evidence="2" id="KW-1133">Transmembrane helix</keyword>
<name>A0ABS5YW39_9ACTN</name>
<feature type="chain" id="PRO_5045128607" evidence="3">
    <location>
        <begin position="17"/>
        <end position="309"/>
    </location>
</feature>
<keyword evidence="2" id="KW-0472">Membrane</keyword>
<feature type="compositionally biased region" description="Low complexity" evidence="1">
    <location>
        <begin position="223"/>
        <end position="241"/>
    </location>
</feature>
<keyword evidence="5" id="KW-1185">Reference proteome</keyword>
<dbReference type="Proteomes" id="UP001519654">
    <property type="component" value="Unassembled WGS sequence"/>
</dbReference>
<evidence type="ECO:0000313" key="5">
    <source>
        <dbReference type="Proteomes" id="UP001519654"/>
    </source>
</evidence>
<feature type="transmembrane region" description="Helical" evidence="2">
    <location>
        <begin position="267"/>
        <end position="285"/>
    </location>
</feature>
<keyword evidence="3" id="KW-0732">Signal</keyword>
<dbReference type="EMBL" id="JAHKKG010000007">
    <property type="protein sequence ID" value="MBU2666330.1"/>
    <property type="molecule type" value="Genomic_DNA"/>
</dbReference>